<keyword evidence="1" id="KW-1133">Transmembrane helix</keyword>
<dbReference type="InterPro" id="IPR000014">
    <property type="entry name" value="PAS"/>
</dbReference>
<dbReference type="EMBL" id="JACOGD010000001">
    <property type="protein sequence ID" value="MBC3930568.1"/>
    <property type="molecule type" value="Genomic_DNA"/>
</dbReference>
<evidence type="ECO:0000259" key="4">
    <source>
        <dbReference type="PROSITE" id="PS50887"/>
    </source>
</evidence>
<feature type="domain" description="GGDEF" evidence="4">
    <location>
        <begin position="408"/>
        <end position="554"/>
    </location>
</feature>
<organism evidence="5 6">
    <name type="scientific">Undibacterium curvum</name>
    <dbReference type="NCBI Taxonomy" id="2762294"/>
    <lineage>
        <taxon>Bacteria</taxon>
        <taxon>Pseudomonadati</taxon>
        <taxon>Pseudomonadota</taxon>
        <taxon>Betaproteobacteria</taxon>
        <taxon>Burkholderiales</taxon>
        <taxon>Oxalobacteraceae</taxon>
        <taxon>Undibacterium</taxon>
    </lineage>
</organism>
<dbReference type="InterPro" id="IPR001610">
    <property type="entry name" value="PAC"/>
</dbReference>
<feature type="transmembrane region" description="Helical" evidence="1">
    <location>
        <begin position="74"/>
        <end position="92"/>
    </location>
</feature>
<dbReference type="InterPro" id="IPR052155">
    <property type="entry name" value="Biofilm_reg_signaling"/>
</dbReference>
<dbReference type="InterPro" id="IPR000160">
    <property type="entry name" value="GGDEF_dom"/>
</dbReference>
<dbReference type="SMART" id="SM00267">
    <property type="entry name" value="GGDEF"/>
    <property type="match status" value="1"/>
</dbReference>
<dbReference type="PROSITE" id="PS50887">
    <property type="entry name" value="GGDEF"/>
    <property type="match status" value="1"/>
</dbReference>
<dbReference type="CDD" id="cd00130">
    <property type="entry name" value="PAS"/>
    <property type="match status" value="1"/>
</dbReference>
<dbReference type="InterPro" id="IPR001633">
    <property type="entry name" value="EAL_dom"/>
</dbReference>
<dbReference type="Pfam" id="PF00563">
    <property type="entry name" value="EAL"/>
    <property type="match status" value="1"/>
</dbReference>
<feature type="domain" description="EAL" evidence="3">
    <location>
        <begin position="563"/>
        <end position="817"/>
    </location>
</feature>
<dbReference type="InterPro" id="IPR043128">
    <property type="entry name" value="Rev_trsase/Diguanyl_cyclase"/>
</dbReference>
<keyword evidence="1" id="KW-0812">Transmembrane</keyword>
<dbReference type="SMART" id="SM00086">
    <property type="entry name" value="PAC"/>
    <property type="match status" value="1"/>
</dbReference>
<dbReference type="SMART" id="SM00052">
    <property type="entry name" value="EAL"/>
    <property type="match status" value="1"/>
</dbReference>
<protein>
    <submittedName>
        <fullName evidence="5">EAL domain-containing protein</fullName>
    </submittedName>
</protein>
<dbReference type="Gene3D" id="3.30.70.270">
    <property type="match status" value="1"/>
</dbReference>
<dbReference type="Gene3D" id="3.20.20.450">
    <property type="entry name" value="EAL domain"/>
    <property type="match status" value="1"/>
</dbReference>
<keyword evidence="1" id="KW-0472">Membrane</keyword>
<evidence type="ECO:0000313" key="5">
    <source>
        <dbReference type="EMBL" id="MBC3930568.1"/>
    </source>
</evidence>
<evidence type="ECO:0000259" key="3">
    <source>
        <dbReference type="PROSITE" id="PS50883"/>
    </source>
</evidence>
<feature type="transmembrane region" description="Helical" evidence="1">
    <location>
        <begin position="98"/>
        <end position="119"/>
    </location>
</feature>
<dbReference type="NCBIfam" id="TIGR00254">
    <property type="entry name" value="GGDEF"/>
    <property type="match status" value="1"/>
</dbReference>
<dbReference type="InterPro" id="IPR029787">
    <property type="entry name" value="Nucleotide_cyclase"/>
</dbReference>
<dbReference type="PROSITE" id="PS50113">
    <property type="entry name" value="PAC"/>
    <property type="match status" value="1"/>
</dbReference>
<name>A0ABR7A1H7_9BURK</name>
<feature type="transmembrane region" description="Helical" evidence="1">
    <location>
        <begin position="135"/>
        <end position="154"/>
    </location>
</feature>
<dbReference type="PROSITE" id="PS50883">
    <property type="entry name" value="EAL"/>
    <property type="match status" value="1"/>
</dbReference>
<evidence type="ECO:0000256" key="1">
    <source>
        <dbReference type="SAM" id="Phobius"/>
    </source>
</evidence>
<dbReference type="InterPro" id="IPR035965">
    <property type="entry name" value="PAS-like_dom_sf"/>
</dbReference>
<dbReference type="PANTHER" id="PTHR44757:SF2">
    <property type="entry name" value="BIOFILM ARCHITECTURE MAINTENANCE PROTEIN MBAA"/>
    <property type="match status" value="1"/>
</dbReference>
<evidence type="ECO:0000313" key="6">
    <source>
        <dbReference type="Proteomes" id="UP000654304"/>
    </source>
</evidence>
<keyword evidence="6" id="KW-1185">Reference proteome</keyword>
<dbReference type="InterPro" id="IPR000700">
    <property type="entry name" value="PAS-assoc_C"/>
</dbReference>
<dbReference type="SUPFAM" id="SSF55785">
    <property type="entry name" value="PYP-like sensor domain (PAS domain)"/>
    <property type="match status" value="1"/>
</dbReference>
<gene>
    <name evidence="5" type="ORF">H8K43_02690</name>
</gene>
<dbReference type="InterPro" id="IPR013655">
    <property type="entry name" value="PAS_fold_3"/>
</dbReference>
<dbReference type="Pfam" id="PF08447">
    <property type="entry name" value="PAS_3"/>
    <property type="match status" value="1"/>
</dbReference>
<feature type="domain" description="PAC" evidence="2">
    <location>
        <begin position="323"/>
        <end position="376"/>
    </location>
</feature>
<dbReference type="Gene3D" id="3.30.450.20">
    <property type="entry name" value="PAS domain"/>
    <property type="match status" value="1"/>
</dbReference>
<feature type="transmembrane region" description="Helical" evidence="1">
    <location>
        <begin position="166"/>
        <end position="197"/>
    </location>
</feature>
<comment type="caution">
    <text evidence="5">The sequence shown here is derived from an EMBL/GenBank/DDBJ whole genome shotgun (WGS) entry which is preliminary data.</text>
</comment>
<dbReference type="RefSeq" id="WP_186902424.1">
    <property type="nucleotide sequence ID" value="NZ_JACOGD010000001.1"/>
</dbReference>
<dbReference type="Proteomes" id="UP000654304">
    <property type="component" value="Unassembled WGS sequence"/>
</dbReference>
<accession>A0ABR7A1H7</accession>
<dbReference type="CDD" id="cd01948">
    <property type="entry name" value="EAL"/>
    <property type="match status" value="1"/>
</dbReference>
<reference evidence="5 6" key="1">
    <citation type="submission" date="2020-08" db="EMBL/GenBank/DDBJ databases">
        <title>Novel species isolated from subtropical streams in China.</title>
        <authorList>
            <person name="Lu H."/>
        </authorList>
    </citation>
    <scope>NUCLEOTIDE SEQUENCE [LARGE SCALE GENOMIC DNA]</scope>
    <source>
        <strain evidence="5 6">CY22W</strain>
    </source>
</reference>
<dbReference type="PANTHER" id="PTHR44757">
    <property type="entry name" value="DIGUANYLATE CYCLASE DGCP"/>
    <property type="match status" value="1"/>
</dbReference>
<evidence type="ECO:0000259" key="2">
    <source>
        <dbReference type="PROSITE" id="PS50113"/>
    </source>
</evidence>
<dbReference type="SUPFAM" id="SSF141868">
    <property type="entry name" value="EAL domain-like"/>
    <property type="match status" value="1"/>
</dbReference>
<dbReference type="InterPro" id="IPR035919">
    <property type="entry name" value="EAL_sf"/>
</dbReference>
<proteinExistence type="predicted"/>
<dbReference type="SUPFAM" id="SSF55073">
    <property type="entry name" value="Nucleotide cyclase"/>
    <property type="match status" value="1"/>
</dbReference>
<sequence>MKADMVASFLSTAGNLGRRAWTCLTYPKFLHFGLNGRDTKPGNPEFFQLNNALVEQKVMTARVRAFARRSFEGALTAPLGTALLAWVGGGVAGWQPAVIWFAIFCVIEFLIGRSAYLCWRDGSQKLDILTQGRRLIFLSFLIGLVWGSSVFVFWREGQIQHYLLNLTILVGVSAISISIMSPFLMATVSFYSGLLLLPLIHTLLMQDPISLKVAMGLGILYMLSLQHASVVGDQLIKDLELTVRNEMLAERLHLALDAADQDWFDLNPQSGEMVASVRYINFHGIATDDTVYDFQSWLDVIHPDDRAATQLAFSTALQDGGAIESEYRVRALNNEWLWIRSIGHVVDRDAQGKAVRVIGIHSDVTESKHVDGKIRKLAFYDQLTNLPNRRLLNDRIQHAIQNAKCQQQYGALLMLDMDDFKALNDTQGHDVGDKFLVVVARRIESCVREVDTVARQGGDEFVILLESLGERDEASDRAEAIAKKILDAIKKPYLLELTEVAGKGHTYNYHCSASIGVTLFSGQVNSSEELMKRADTAMYQAKTSGRNLIRFFDMGMQEQVTARAILGNELREAIQKNQFVLHYQPQMNEAGCITGAEALLRWMHPRHGVMPPDSFISVAEDTGLILPIGRFVMETACAQLVAWAARPETAHLTLSINVSAAQFRDQEFIDHTLATVKSSGVNSCKIMLEITESLLLNSLEGIIEKMFELKTRGISFSLDDFGTGYSSLAYLKHLPIDQLKIDKSFIRDVLTDMNDAVIVRTIIALAKSMELNIIAEGVETKEQRELLAKNGCFAYQGYLYAGPMATEELEQYMQQLIAKTTACTSTSAGNECQTQS</sequence>
<dbReference type="CDD" id="cd01949">
    <property type="entry name" value="GGDEF"/>
    <property type="match status" value="1"/>
</dbReference>
<dbReference type="Pfam" id="PF00990">
    <property type="entry name" value="GGDEF"/>
    <property type="match status" value="1"/>
</dbReference>